<evidence type="ECO:0000313" key="1">
    <source>
        <dbReference type="EMBL" id="BDZ48129.1"/>
    </source>
</evidence>
<proteinExistence type="predicted"/>
<gene>
    <name evidence="1" type="ORF">GCM10025867_03700</name>
</gene>
<sequence>MAKLRFTIPSKTAAAQQFATEVPSEKVFVDLVANARARTGELGADWPKAATKIYTAVQSSLTGQSSPADALKNAQASN</sequence>
<keyword evidence="2" id="KW-1185">Reference proteome</keyword>
<dbReference type="Gene3D" id="3.40.190.10">
    <property type="entry name" value="Periplasmic binding protein-like II"/>
    <property type="match status" value="2"/>
</dbReference>
<dbReference type="RefSeq" id="WP_286345160.1">
    <property type="nucleotide sequence ID" value="NZ_AP027732.1"/>
</dbReference>
<name>A0ABM8GIC6_9MICO</name>
<organism evidence="1 2">
    <name type="scientific">Frondihabitans sucicola</name>
    <dbReference type="NCBI Taxonomy" id="1268041"/>
    <lineage>
        <taxon>Bacteria</taxon>
        <taxon>Bacillati</taxon>
        <taxon>Actinomycetota</taxon>
        <taxon>Actinomycetes</taxon>
        <taxon>Micrococcales</taxon>
        <taxon>Microbacteriaceae</taxon>
        <taxon>Frondihabitans</taxon>
    </lineage>
</organism>
<dbReference type="EMBL" id="AP027732">
    <property type="protein sequence ID" value="BDZ48129.1"/>
    <property type="molecule type" value="Genomic_DNA"/>
</dbReference>
<dbReference type="Proteomes" id="UP001321486">
    <property type="component" value="Chromosome"/>
</dbReference>
<accession>A0ABM8GIC6</accession>
<protein>
    <submittedName>
        <fullName evidence="1">Uncharacterized protein</fullName>
    </submittedName>
</protein>
<evidence type="ECO:0000313" key="2">
    <source>
        <dbReference type="Proteomes" id="UP001321486"/>
    </source>
</evidence>
<reference evidence="2" key="1">
    <citation type="journal article" date="2019" name="Int. J. Syst. Evol. Microbiol.">
        <title>The Global Catalogue of Microorganisms (GCM) 10K type strain sequencing project: providing services to taxonomists for standard genome sequencing and annotation.</title>
        <authorList>
            <consortium name="The Broad Institute Genomics Platform"/>
            <consortium name="The Broad Institute Genome Sequencing Center for Infectious Disease"/>
            <person name="Wu L."/>
            <person name="Ma J."/>
        </authorList>
    </citation>
    <scope>NUCLEOTIDE SEQUENCE [LARGE SCALE GENOMIC DNA]</scope>
    <source>
        <strain evidence="2">NBRC 108728</strain>
    </source>
</reference>
<dbReference type="SUPFAM" id="SSF53850">
    <property type="entry name" value="Periplasmic binding protein-like II"/>
    <property type="match status" value="1"/>
</dbReference>